<keyword evidence="3" id="KW-1185">Reference proteome</keyword>
<keyword evidence="1" id="KW-0812">Transmembrane</keyword>
<comment type="caution">
    <text evidence="2">The sequence shown here is derived from an EMBL/GenBank/DDBJ whole genome shotgun (WGS) entry which is preliminary data.</text>
</comment>
<dbReference type="EMBL" id="LFZW01000001">
    <property type="protein sequence ID" value="KMY50405.1"/>
    <property type="molecule type" value="Genomic_DNA"/>
</dbReference>
<proteinExistence type="predicted"/>
<dbReference type="RefSeq" id="WP_049681757.1">
    <property type="nucleotide sequence ID" value="NZ_LFZW01000001.1"/>
</dbReference>
<sequence>MTILSGILSLFILVFVAIGFFVIWRGLKGVKKSYVSKRYLKWLIRVYVSVLVLSIIWYSLLSVSNRIEDVPSTSGNFYDIAVNQSVDEIDPAFIGKQWSIDYEKNKLNIGTVDHEYLETPIIVYRSDKNNRKISATYYKKLVVSENDYSKEVKSIDLTLNQDRLLLYQPAQPDFKIVLFKKEFTIRQFTEEKLFEKREEDVSAQSLLYISIPKDLTLIAEDGLNIHYLDN</sequence>
<evidence type="ECO:0000313" key="2">
    <source>
        <dbReference type="EMBL" id="KMY50405.1"/>
    </source>
</evidence>
<dbReference type="PATRIC" id="fig|1679170.3.peg.3103"/>
<dbReference type="OrthoDB" id="2842789at2"/>
<evidence type="ECO:0000256" key="1">
    <source>
        <dbReference type="SAM" id="Phobius"/>
    </source>
</evidence>
<keyword evidence="1" id="KW-1133">Transmembrane helix</keyword>
<organism evidence="2 3">
    <name type="scientific">Peribacillus loiseleuriae</name>
    <dbReference type="NCBI Taxonomy" id="1679170"/>
    <lineage>
        <taxon>Bacteria</taxon>
        <taxon>Bacillati</taxon>
        <taxon>Bacillota</taxon>
        <taxon>Bacilli</taxon>
        <taxon>Bacillales</taxon>
        <taxon>Bacillaceae</taxon>
        <taxon>Peribacillus</taxon>
    </lineage>
</organism>
<keyword evidence="1" id="KW-0472">Membrane</keyword>
<accession>A0A0K9GUS4</accession>
<evidence type="ECO:0000313" key="3">
    <source>
        <dbReference type="Proteomes" id="UP000037146"/>
    </source>
</evidence>
<dbReference type="STRING" id="1679170.AC625_13585"/>
<reference evidence="3" key="1">
    <citation type="submission" date="2015-07" db="EMBL/GenBank/DDBJ databases">
        <title>Genome sequencing project for genomic taxonomy and phylogenomics of Bacillus-like bacteria.</title>
        <authorList>
            <person name="Liu B."/>
            <person name="Wang J."/>
            <person name="Zhu Y."/>
            <person name="Liu G."/>
            <person name="Chen Q."/>
            <person name="Chen Z."/>
            <person name="Lan J."/>
            <person name="Che J."/>
            <person name="Ge C."/>
            <person name="Shi H."/>
            <person name="Pan Z."/>
            <person name="Liu X."/>
        </authorList>
    </citation>
    <scope>NUCLEOTIDE SEQUENCE [LARGE SCALE GENOMIC DNA]</scope>
    <source>
        <strain evidence="3">FJAT-27997</strain>
    </source>
</reference>
<name>A0A0K9GUS4_9BACI</name>
<feature type="transmembrane region" description="Helical" evidence="1">
    <location>
        <begin position="6"/>
        <end position="27"/>
    </location>
</feature>
<dbReference type="Proteomes" id="UP000037146">
    <property type="component" value="Unassembled WGS sequence"/>
</dbReference>
<feature type="transmembrane region" description="Helical" evidence="1">
    <location>
        <begin position="39"/>
        <end position="60"/>
    </location>
</feature>
<dbReference type="AlphaFoldDB" id="A0A0K9GUS4"/>
<protein>
    <submittedName>
        <fullName evidence="2">Uncharacterized protein</fullName>
    </submittedName>
</protein>
<gene>
    <name evidence="2" type="ORF">AC625_13585</name>
</gene>